<keyword evidence="2" id="KW-1185">Reference proteome</keyword>
<dbReference type="RefSeq" id="WP_213006278.1">
    <property type="nucleotide sequence ID" value="NZ_BOQN01000027.1"/>
</dbReference>
<reference evidence="1 2" key="1">
    <citation type="submission" date="2021-03" db="EMBL/GenBank/DDBJ databases">
        <title>Whole genome shotgun sequence of Actinoplanes toevensis NBRC 105298.</title>
        <authorList>
            <person name="Komaki H."/>
            <person name="Tamura T."/>
        </authorList>
    </citation>
    <scope>NUCLEOTIDE SEQUENCE [LARGE SCALE GENOMIC DNA]</scope>
    <source>
        <strain evidence="1 2">NBRC 105298</strain>
    </source>
</reference>
<dbReference type="AlphaFoldDB" id="A0A919TA48"/>
<protein>
    <submittedName>
        <fullName evidence="1">Uncharacterized protein</fullName>
    </submittedName>
</protein>
<gene>
    <name evidence="1" type="ORF">Ato02nite_021340</name>
</gene>
<organism evidence="1 2">
    <name type="scientific">Paractinoplanes toevensis</name>
    <dbReference type="NCBI Taxonomy" id="571911"/>
    <lineage>
        <taxon>Bacteria</taxon>
        <taxon>Bacillati</taxon>
        <taxon>Actinomycetota</taxon>
        <taxon>Actinomycetes</taxon>
        <taxon>Micromonosporales</taxon>
        <taxon>Micromonosporaceae</taxon>
        <taxon>Paractinoplanes</taxon>
    </lineage>
</organism>
<dbReference type="Proteomes" id="UP000677082">
    <property type="component" value="Unassembled WGS sequence"/>
</dbReference>
<accession>A0A919TA48</accession>
<dbReference type="EMBL" id="BOQN01000027">
    <property type="protein sequence ID" value="GIM90341.1"/>
    <property type="molecule type" value="Genomic_DNA"/>
</dbReference>
<sequence length="78" mass="8315">MNTHQTFLVTVTNHAPVSARTVGEGVESTLFAGVARVAVTEVEVTTYTQTPAATICSVQWPNKPVAEQVDWQNGEVGS</sequence>
<name>A0A919TA48_9ACTN</name>
<evidence type="ECO:0000313" key="1">
    <source>
        <dbReference type="EMBL" id="GIM90341.1"/>
    </source>
</evidence>
<proteinExistence type="predicted"/>
<comment type="caution">
    <text evidence="1">The sequence shown here is derived from an EMBL/GenBank/DDBJ whole genome shotgun (WGS) entry which is preliminary data.</text>
</comment>
<evidence type="ECO:0000313" key="2">
    <source>
        <dbReference type="Proteomes" id="UP000677082"/>
    </source>
</evidence>